<feature type="transmembrane region" description="Helical" evidence="1">
    <location>
        <begin position="700"/>
        <end position="719"/>
    </location>
</feature>
<dbReference type="Gene3D" id="1.20.1250.20">
    <property type="entry name" value="MFS general substrate transporter like domains"/>
    <property type="match status" value="1"/>
</dbReference>
<feature type="transmembrane region" description="Helical" evidence="1">
    <location>
        <begin position="538"/>
        <end position="557"/>
    </location>
</feature>
<sequence length="885" mass="96508">MPTEDATPREASQLEEFKQRCLGGHLGPVVSSSASDVPEATMQVSWHLVGILTQLCLPLALALVLCSLRGGVAQRCPRTAALNGFSFLAVLGVFAQHVELQLLSWDGCLLVLCGCLLSLARRPPTEPGAQPLPNLCEGGSKFLLYSPKAALQWMLLRVARVCPVYWLALSLEDVWDGQVAGADWILNPFHLISMCASTLVRIAVHEPRRLFLLLGVPGSTVPTFWVLHVVVVVYLFSPFLEFCLLRPIWTQRGLLTMAGLCITAKMVVIAFAVVILNDGGFEKDPWYRHAFLGLEVPWYSFALFRLPEVALGMLIPYFAADAPGLVTAADVLAAVVLVFTFLPQTPLTYLCSDMNLQCPVTAWIVWALCFGPRKSMLGELLSSNFLVQLGNVSYGFYVFQQPVLQTVGLFYPSSGGKSGGKSLLDIVLTVVTLLLLGWLSRHVVEEPSKWFARKLLGLEPSTVPFQRRWLQAADVFRSMVQMIVYAWPITLSLDLVATWQFGATASGFFLSWDQIGNVLGLLVGHLLGNASYDFRRRLIILCPLFAGGFSLLMPHMLHLGGTRGYTAGLILRFLVGLLQGSCITNSAITRLLTPRDEQVGLSMFVNFSWTGGVVMGAGLPWVISTLCKLSEISPPVSAMDRSCACAVACGGLLMLVSCMNAVSLPVSMEGLPTYEEHTHEDAEEATVTAESKPGKLPNSWITLTGLFCQFLGSVGYTGVEVSSSLLLEVQFSWGIDAVSLGVSVVYMVAAFGSLLMFQLRENLNISDNLLVVVMSIAGLIGSLSFYDFINGPYILLIGSGIIYPCMICCVGIAEGNTFLHAKDGTWRSMENLVTLSYLTDAWSKSISPPVTRGMLEAFGPNVFATYQLLVLSFQWYALEKVLHAA</sequence>
<proteinExistence type="predicted"/>
<name>A0A1Q9D1G5_SYMMI</name>
<keyword evidence="1" id="KW-0472">Membrane</keyword>
<dbReference type="InterPro" id="IPR036259">
    <property type="entry name" value="MFS_trans_sf"/>
</dbReference>
<dbReference type="SUPFAM" id="SSF103473">
    <property type="entry name" value="MFS general substrate transporter"/>
    <property type="match status" value="1"/>
</dbReference>
<feature type="transmembrane region" description="Helical" evidence="1">
    <location>
        <begin position="643"/>
        <end position="662"/>
    </location>
</feature>
<feature type="transmembrane region" description="Helical" evidence="1">
    <location>
        <begin position="296"/>
        <end position="318"/>
    </location>
</feature>
<accession>A0A1Q9D1G5</accession>
<reference evidence="2 3" key="1">
    <citation type="submission" date="2016-02" db="EMBL/GenBank/DDBJ databases">
        <title>Genome analysis of coral dinoflagellate symbionts highlights evolutionary adaptations to a symbiotic lifestyle.</title>
        <authorList>
            <person name="Aranda M."/>
            <person name="Li Y."/>
            <person name="Liew Y.J."/>
            <person name="Baumgarten S."/>
            <person name="Simakov O."/>
            <person name="Wilson M."/>
            <person name="Piel J."/>
            <person name="Ashoor H."/>
            <person name="Bougouffa S."/>
            <person name="Bajic V.B."/>
            <person name="Ryu T."/>
            <person name="Ravasi T."/>
            <person name="Bayer T."/>
            <person name="Micklem G."/>
            <person name="Kim H."/>
            <person name="Bhak J."/>
            <person name="Lajeunesse T.C."/>
            <person name="Voolstra C.R."/>
        </authorList>
    </citation>
    <scope>NUCLEOTIDE SEQUENCE [LARGE SCALE GENOMIC DNA]</scope>
    <source>
        <strain evidence="2 3">CCMP2467</strain>
    </source>
</reference>
<feature type="transmembrane region" description="Helical" evidence="1">
    <location>
        <begin position="46"/>
        <end position="68"/>
    </location>
</feature>
<organism evidence="2 3">
    <name type="scientific">Symbiodinium microadriaticum</name>
    <name type="common">Dinoflagellate</name>
    <name type="synonym">Zooxanthella microadriatica</name>
    <dbReference type="NCBI Taxonomy" id="2951"/>
    <lineage>
        <taxon>Eukaryota</taxon>
        <taxon>Sar</taxon>
        <taxon>Alveolata</taxon>
        <taxon>Dinophyceae</taxon>
        <taxon>Suessiales</taxon>
        <taxon>Symbiodiniaceae</taxon>
        <taxon>Symbiodinium</taxon>
    </lineage>
</organism>
<feature type="transmembrane region" description="Helical" evidence="1">
    <location>
        <begin position="325"/>
        <end position="342"/>
    </location>
</feature>
<evidence type="ECO:0000256" key="1">
    <source>
        <dbReference type="SAM" id="Phobius"/>
    </source>
</evidence>
<feature type="transmembrane region" description="Helical" evidence="1">
    <location>
        <begin position="731"/>
        <end position="757"/>
    </location>
</feature>
<gene>
    <name evidence="2" type="ORF">AK812_SmicGene29556</name>
</gene>
<feature type="transmembrane region" description="Helical" evidence="1">
    <location>
        <begin position="257"/>
        <end position="276"/>
    </location>
</feature>
<dbReference type="Proteomes" id="UP000186817">
    <property type="component" value="Unassembled WGS sequence"/>
</dbReference>
<feature type="transmembrane region" description="Helical" evidence="1">
    <location>
        <begin position="508"/>
        <end position="526"/>
    </location>
</feature>
<evidence type="ECO:0000313" key="3">
    <source>
        <dbReference type="Proteomes" id="UP000186817"/>
    </source>
</evidence>
<feature type="transmembrane region" description="Helical" evidence="1">
    <location>
        <begin position="423"/>
        <end position="444"/>
    </location>
</feature>
<feature type="transmembrane region" description="Helical" evidence="1">
    <location>
        <begin position="792"/>
        <end position="813"/>
    </location>
</feature>
<keyword evidence="1" id="KW-1133">Transmembrane helix</keyword>
<feature type="transmembrane region" description="Helical" evidence="1">
    <location>
        <begin position="224"/>
        <end position="245"/>
    </location>
</feature>
<keyword evidence="3" id="KW-1185">Reference proteome</keyword>
<dbReference type="OrthoDB" id="420337at2759"/>
<dbReference type="EMBL" id="LSRX01000782">
    <property type="protein sequence ID" value="OLP89021.1"/>
    <property type="molecule type" value="Genomic_DNA"/>
</dbReference>
<feature type="transmembrane region" description="Helical" evidence="1">
    <location>
        <begin position="604"/>
        <end position="623"/>
    </location>
</feature>
<feature type="transmembrane region" description="Helical" evidence="1">
    <location>
        <begin position="80"/>
        <end position="96"/>
    </location>
</feature>
<keyword evidence="1" id="KW-0812">Transmembrane</keyword>
<dbReference type="AlphaFoldDB" id="A0A1Q9D1G5"/>
<protein>
    <submittedName>
        <fullName evidence="2">Uncharacterized protein</fullName>
    </submittedName>
</protein>
<comment type="caution">
    <text evidence="2">The sequence shown here is derived from an EMBL/GenBank/DDBJ whole genome shotgun (WGS) entry which is preliminary data.</text>
</comment>
<feature type="transmembrane region" description="Helical" evidence="1">
    <location>
        <begin position="769"/>
        <end position="786"/>
    </location>
</feature>
<feature type="transmembrane region" description="Helical" evidence="1">
    <location>
        <begin position="569"/>
        <end position="592"/>
    </location>
</feature>
<feature type="transmembrane region" description="Helical" evidence="1">
    <location>
        <begin position="482"/>
        <end position="502"/>
    </location>
</feature>
<evidence type="ECO:0000313" key="2">
    <source>
        <dbReference type="EMBL" id="OLP89021.1"/>
    </source>
</evidence>